<name>A0A9D2MA16_9FIRM</name>
<reference evidence="3" key="1">
    <citation type="journal article" date="2021" name="PeerJ">
        <title>Extensive microbial diversity within the chicken gut microbiome revealed by metagenomics and culture.</title>
        <authorList>
            <person name="Gilroy R."/>
            <person name="Ravi A."/>
            <person name="Getino M."/>
            <person name="Pursley I."/>
            <person name="Horton D.L."/>
            <person name="Alikhan N.F."/>
            <person name="Baker D."/>
            <person name="Gharbi K."/>
            <person name="Hall N."/>
            <person name="Watson M."/>
            <person name="Adriaenssens E.M."/>
            <person name="Foster-Nyarko E."/>
            <person name="Jarju S."/>
            <person name="Secka A."/>
            <person name="Antonio M."/>
            <person name="Oren A."/>
            <person name="Chaudhuri R.R."/>
            <person name="La Ragione R."/>
            <person name="Hildebrand F."/>
            <person name="Pallen M.J."/>
        </authorList>
    </citation>
    <scope>NUCLEOTIDE SEQUENCE</scope>
    <source>
        <strain evidence="3">CHK189-11263</strain>
    </source>
</reference>
<dbReference type="GO" id="GO:0000160">
    <property type="term" value="P:phosphorelay signal transduction system"/>
    <property type="evidence" value="ECO:0007669"/>
    <property type="project" value="InterPro"/>
</dbReference>
<feature type="modified residue" description="Phosphohistidine" evidence="1">
    <location>
        <position position="61"/>
    </location>
</feature>
<proteinExistence type="predicted"/>
<evidence type="ECO:0000259" key="2">
    <source>
        <dbReference type="PROSITE" id="PS50894"/>
    </source>
</evidence>
<dbReference type="EMBL" id="DWYC01000012">
    <property type="protein sequence ID" value="HJB56124.1"/>
    <property type="molecule type" value="Genomic_DNA"/>
</dbReference>
<dbReference type="SUPFAM" id="SSF47226">
    <property type="entry name" value="Histidine-containing phosphotransfer domain, HPT domain"/>
    <property type="match status" value="1"/>
</dbReference>
<dbReference type="InterPro" id="IPR036641">
    <property type="entry name" value="HPT_dom_sf"/>
</dbReference>
<gene>
    <name evidence="3" type="ORF">H9714_01075</name>
</gene>
<comment type="caution">
    <text evidence="3">The sequence shown here is derived from an EMBL/GenBank/DDBJ whole genome shotgun (WGS) entry which is preliminary data.</text>
</comment>
<dbReference type="Proteomes" id="UP000824208">
    <property type="component" value="Unassembled WGS sequence"/>
</dbReference>
<keyword evidence="1" id="KW-0597">Phosphoprotein</keyword>
<sequence length="117" mass="12675">MKLEELEQAVPMDVRGTLSRFGGSRALVVRFLRKFPQDGAYSALAAAVERQDWPEVERSAHTLKGVAANLGLERVRTGSDALVQTVRRGETEAVSALFRGLQADYEAACGAIAALEE</sequence>
<dbReference type="CDD" id="cd00088">
    <property type="entry name" value="HPT"/>
    <property type="match status" value="1"/>
</dbReference>
<evidence type="ECO:0000313" key="4">
    <source>
        <dbReference type="Proteomes" id="UP000824208"/>
    </source>
</evidence>
<evidence type="ECO:0000313" key="3">
    <source>
        <dbReference type="EMBL" id="HJB56124.1"/>
    </source>
</evidence>
<dbReference type="PROSITE" id="PS50894">
    <property type="entry name" value="HPT"/>
    <property type="match status" value="1"/>
</dbReference>
<dbReference type="Pfam" id="PF01627">
    <property type="entry name" value="Hpt"/>
    <property type="match status" value="1"/>
</dbReference>
<dbReference type="Gene3D" id="1.20.120.160">
    <property type="entry name" value="HPT domain"/>
    <property type="match status" value="1"/>
</dbReference>
<evidence type="ECO:0000256" key="1">
    <source>
        <dbReference type="PROSITE-ProRule" id="PRU00110"/>
    </source>
</evidence>
<reference evidence="3" key="2">
    <citation type="submission" date="2021-04" db="EMBL/GenBank/DDBJ databases">
        <authorList>
            <person name="Gilroy R."/>
        </authorList>
    </citation>
    <scope>NUCLEOTIDE SEQUENCE</scope>
    <source>
        <strain evidence="3">CHK189-11263</strain>
    </source>
</reference>
<protein>
    <submittedName>
        <fullName evidence="3">Hpt domain-containing protein</fullName>
    </submittedName>
</protein>
<dbReference type="AlphaFoldDB" id="A0A9D2MA16"/>
<organism evidence="3 4">
    <name type="scientific">Candidatus Flavonifractor intestinipullorum</name>
    <dbReference type="NCBI Taxonomy" id="2838587"/>
    <lineage>
        <taxon>Bacteria</taxon>
        <taxon>Bacillati</taxon>
        <taxon>Bacillota</taxon>
        <taxon>Clostridia</taxon>
        <taxon>Eubacteriales</taxon>
        <taxon>Oscillospiraceae</taxon>
        <taxon>Flavonifractor</taxon>
    </lineage>
</organism>
<dbReference type="InterPro" id="IPR008207">
    <property type="entry name" value="Sig_transdc_His_kin_Hpt_dom"/>
</dbReference>
<accession>A0A9D2MA16</accession>
<feature type="domain" description="HPt" evidence="2">
    <location>
        <begin position="20"/>
        <end position="115"/>
    </location>
</feature>